<keyword evidence="1" id="KW-0472">Membrane</keyword>
<organism evidence="2 3">
    <name type="scientific">Streptomyces phage TunaTartare</name>
    <dbReference type="NCBI Taxonomy" id="2848887"/>
    <lineage>
        <taxon>Viruses</taxon>
        <taxon>Duplodnaviria</taxon>
        <taxon>Heunggongvirae</taxon>
        <taxon>Uroviricota</taxon>
        <taxon>Caudoviricetes</taxon>
        <taxon>Stanwilliamsviridae</taxon>
        <taxon>Loccivirinae</taxon>
        <taxon>Faustvirus</taxon>
        <taxon>Faustvirus tunatartare</taxon>
    </lineage>
</organism>
<sequence length="104" mass="12607">MPVWMIWSYAVLATLATLWYFLNYKGVEALLKHERELNKLMRGENWYRPVKFENNGREYIARVRRWDVPESNLDVAELWCTEGSNPDGWTQFFLWDKDDLKFLD</sequence>
<evidence type="ECO:0000313" key="2">
    <source>
        <dbReference type="EMBL" id="QWT30056.1"/>
    </source>
</evidence>
<dbReference type="Proteomes" id="UP000683399">
    <property type="component" value="Segment"/>
</dbReference>
<keyword evidence="1" id="KW-0812">Transmembrane</keyword>
<reference evidence="2 3" key="1">
    <citation type="submission" date="2021-03" db="EMBL/GenBank/DDBJ databases">
        <authorList>
            <person name="Alqahtani R."/>
            <person name="Behailu E."/>
            <person name="Cappabianca D.W."/>
            <person name="Csanadi-Schwartz K.M."/>
            <person name="Dalal A.S."/>
            <person name="Fahim M.S."/>
            <person name="Franklin J.M."/>
            <person name="Gluckman M.H."/>
            <person name="Levine C.J."/>
            <person name="Martin N."/>
            <person name="Milza N."/>
            <person name="Najmabadi R."/>
            <person name="Newman A.M."/>
            <person name="Pajunar M."/>
            <person name="Qalawee I."/>
            <person name="Rizvi A."/>
            <person name="Samuel A."/>
            <person name="Smith A."/>
            <person name="Swann F.E."/>
            <person name="Sweeney P."/>
            <person name="Torres N.R."/>
            <person name="Ventrone L."/>
            <person name="Ventura L."/>
            <person name="Wroe M."/>
            <person name="Acquaye N.A."/>
            <person name="Agnes T.J."/>
            <person name="Ahmed A."/>
            <person name="Ahmed S."/>
            <person name="Amodu B.A."/>
            <person name="Arefeayne N.F."/>
            <person name="Asamoah-Frimpong E.A."/>
            <person name="Attaran A."/>
            <person name="Barragan J.M."/>
            <person name="Baumgarten L.N."/>
            <person name="Berhane B."/>
            <person name="Beyene A."/>
            <person name="Bhattarai B."/>
            <person name="Biondokin D.V."/>
            <person name="Boone B.K."/>
            <person name="Burney S.Z."/>
            <person name="Cayanan J.T."/>
            <person name="Cesta G."/>
            <person name="Chang J."/>
            <person name="Chavez J."/>
            <person name="Chorbajian C."/>
            <person name="Christian S."/>
            <person name="Corns J.R."/>
            <person name="Corns N.R."/>
            <person name="Cowan J.T."/>
            <person name="Coyne C."/>
            <person name="Dadzie B."/>
            <person name="Datu D.V."/>
            <person name="Deng B.C."/>
            <person name="Der L."/>
            <person name="Dickerson K."/>
            <person name="Dozier E."/>
            <person name="Egbunine A.O."/>
            <person name="Farooq M."/>
            <person name="Fonge A.E."/>
            <person name="Ghomsi-Nono M.P."/>
            <person name="Giampietro H."/>
            <person name="Gunnison R.P."/>
            <person name="Han S.H."/>
            <person name="Hennigan A.J."/>
            <person name="Hong A.N."/>
            <person name="Ijomor E.C."/>
            <person name="Jalali A."/>
            <person name="Jamil T.Z."/>
            <person name="Jenkins C.R."/>
            <person name="Joseph M.A."/>
            <person name="Jowanowitch O.J."/>
            <person name="Kang D."/>
            <person name="Khan A."/>
            <person name="Khan Z.K."/>
            <person name="Kiewe T."/>
            <person name="Kjerulf A.B."/>
            <person name="Kolosey V."/>
            <person name="Kurup M."/>
            <person name="Lee V.H."/>
            <person name="Llontop-Maldonado V."/>
            <person name="Long P."/>
            <person name="Lu N."/>
            <person name="Majekodunmi A."/>
            <person name="Malik H.W."/>
            <person name="Marcellino S.C."/>
            <person name="Martinez L.A."/>
            <person name="Meher F.N."/>
            <person name="Michelin M.A."/>
            <person name="Mitchell K.G."/>
            <person name="Mullens W.J."/>
            <person name="Nwakama C."/>
            <person name="Nwosu F.T."/>
            <person name="Oboh E.C."/>
            <person name="Odujinrin O."/>
            <person name="Ogunsan O."/>
            <person name="O'Neill K."/>
            <person name="Oxlaj J.A."/>
            <person name="Patel A.K."/>
            <person name="Patel B.R."/>
            <person name="Pham Q."/>
            <person name="Porter J."/>
            <person name="Portes J."/>
            <person name="Prokopenko A."/>
            <person name="Quraishi M."/>
            <person name="Qureshi M."/>
            <person name="Rivera A."/>
            <person name="Rubalsky V."/>
            <person name="Saikali Y."/>
            <person name="Saqaf K."/>
            <person name="Saroya S.R."/>
            <person name="Seas A."/>
            <person name="Shadrick R.E."/>
            <person name="Sharda N."/>
            <person name="Sigindere M.T."/>
            <person name="Simbi V.G."/>
            <person name="Thuzar C."/>
            <person name="Tran K."/>
            <person name="Tran V.D."/>
            <person name="Trang W."/>
            <person name="Vaishnav N."/>
            <person name="Vuong K."/>
            <person name="Walker C."/>
            <person name="Wallace S.A."/>
            <person name="Warfield J.C."/>
            <person name="Wikina T."/>
            <person name="Wobbeking F.T."/>
            <person name="Worrent L.D."/>
            <person name="Yan T."/>
            <person name="Zehra A."/>
            <person name="Avazpour P."/>
            <person name="Kim F.M."/>
            <person name="Mason K."/>
            <person name="Nguyen D.A."/>
            <person name="Pettit S.M."/>
            <person name="Zhou O.J."/>
            <person name="Brissett D.L."/>
            <person name="Gualtieri C."/>
            <person name="Hufford T.M."/>
            <person name="Ko J.M."/>
            <person name="Novak J.K."/>
            <person name="Smith Z.M."/>
            <person name="Mayer-Bacon C."/>
            <person name="Erill I."/>
            <person name="Caruso S.M."/>
            <person name="Garlena R.A."/>
            <person name="Russell D.A."/>
            <person name="Pope W.H."/>
            <person name="Jacobs-Sera D."/>
            <person name="Hatfull G.F."/>
        </authorList>
    </citation>
    <scope>NUCLEOTIDE SEQUENCE [LARGE SCALE GENOMIC DNA]</scope>
</reference>
<dbReference type="GeneID" id="77927761"/>
<evidence type="ECO:0000256" key="1">
    <source>
        <dbReference type="SAM" id="Phobius"/>
    </source>
</evidence>
<accession>A0A8F2E6S2</accession>
<dbReference type="KEGG" id="vg:77927761"/>
<dbReference type="EMBL" id="MW822145">
    <property type="protein sequence ID" value="QWT30056.1"/>
    <property type="molecule type" value="Genomic_DNA"/>
</dbReference>
<evidence type="ECO:0000313" key="3">
    <source>
        <dbReference type="Proteomes" id="UP000683399"/>
    </source>
</evidence>
<gene>
    <name evidence="2" type="primary">194</name>
    <name evidence="2" type="ORF">SEA_TUNATARTARE_194</name>
</gene>
<keyword evidence="1" id="KW-1133">Transmembrane helix</keyword>
<feature type="transmembrane region" description="Helical" evidence="1">
    <location>
        <begin position="6"/>
        <end position="22"/>
    </location>
</feature>
<keyword evidence="3" id="KW-1185">Reference proteome</keyword>
<dbReference type="RefSeq" id="YP_010652013.1">
    <property type="nucleotide sequence ID" value="NC_070784.1"/>
</dbReference>
<protein>
    <submittedName>
        <fullName evidence="2">Membrane protein</fullName>
    </submittedName>
</protein>
<name>A0A8F2E6S2_9CAUD</name>
<proteinExistence type="predicted"/>